<accession>A0A1H7PB19</accession>
<reference evidence="2 3" key="1">
    <citation type="submission" date="2016-10" db="EMBL/GenBank/DDBJ databases">
        <authorList>
            <person name="de Groot N.N."/>
        </authorList>
    </citation>
    <scope>NUCLEOTIDE SEQUENCE [LARGE SCALE GENOMIC DNA]</scope>
    <source>
        <strain evidence="2 3">Nv1</strain>
    </source>
</reference>
<proteinExistence type="predicted"/>
<evidence type="ECO:0000256" key="1">
    <source>
        <dbReference type="SAM" id="MobiDB-lite"/>
    </source>
</evidence>
<keyword evidence="3" id="KW-1185">Reference proteome</keyword>
<gene>
    <name evidence="2" type="ORF">SAMN05216387_10898</name>
</gene>
<protein>
    <submittedName>
        <fullName evidence="2">Uncharacterized protein</fullName>
    </submittedName>
</protein>
<feature type="region of interest" description="Disordered" evidence="1">
    <location>
        <begin position="198"/>
        <end position="217"/>
    </location>
</feature>
<dbReference type="RefSeq" id="WP_090829011.1">
    <property type="nucleotide sequence ID" value="NZ_FOBH01000008.1"/>
</dbReference>
<dbReference type="OrthoDB" id="6835315at2"/>
<dbReference type="Proteomes" id="UP000198620">
    <property type="component" value="Unassembled WGS sequence"/>
</dbReference>
<dbReference type="STRING" id="1233.SAMN05216387_10898"/>
<dbReference type="EMBL" id="FOBH01000008">
    <property type="protein sequence ID" value="SEL32287.1"/>
    <property type="molecule type" value="Genomic_DNA"/>
</dbReference>
<organism evidence="2 3">
    <name type="scientific">Nitrosovibrio tenuis</name>
    <dbReference type="NCBI Taxonomy" id="1233"/>
    <lineage>
        <taxon>Bacteria</taxon>
        <taxon>Pseudomonadati</taxon>
        <taxon>Pseudomonadota</taxon>
        <taxon>Betaproteobacteria</taxon>
        <taxon>Nitrosomonadales</taxon>
        <taxon>Nitrosomonadaceae</taxon>
        <taxon>Nitrosovibrio</taxon>
    </lineage>
</organism>
<evidence type="ECO:0000313" key="2">
    <source>
        <dbReference type="EMBL" id="SEL32287.1"/>
    </source>
</evidence>
<name>A0A1H7PB19_9PROT</name>
<evidence type="ECO:0000313" key="3">
    <source>
        <dbReference type="Proteomes" id="UP000198620"/>
    </source>
</evidence>
<dbReference type="AlphaFoldDB" id="A0A1H7PB19"/>
<sequence length="217" mass="24531">MALLVRNEEFECKYRLNEVFGLETEDVKDVIMQGLFARKTCTSHHPRIYPGLTQWAETIRALRDKTLPMGWSSSDDNNFPLSIHPSGNIVVAVHTGDKDAGISGNNPSNRAAKGTNTEQAIWTNQKQLSLFDALPEIPLVHGSANRIMWILLYHVTPYEIRFELSLPFDIVDGKIRSWHERLVFPAITLDQIDIEIGDNNGGNDNGQEFDIDVERKS</sequence>